<dbReference type="AlphaFoldDB" id="A0A1T5KFT8"/>
<dbReference type="RefSeq" id="WP_079686618.1">
    <property type="nucleotide sequence ID" value="NZ_FUZU01000001.1"/>
</dbReference>
<feature type="domain" description="YdhG-like" evidence="1">
    <location>
        <begin position="17"/>
        <end position="109"/>
    </location>
</feature>
<evidence type="ECO:0000313" key="2">
    <source>
        <dbReference type="EMBL" id="SKC62521.1"/>
    </source>
</evidence>
<dbReference type="EMBL" id="FUZU01000001">
    <property type="protein sequence ID" value="SKC62521.1"/>
    <property type="molecule type" value="Genomic_DNA"/>
</dbReference>
<dbReference type="OrthoDB" id="670608at2"/>
<protein>
    <recommendedName>
        <fullName evidence="1">YdhG-like domain-containing protein</fullName>
    </recommendedName>
</protein>
<reference evidence="2 3" key="1">
    <citation type="submission" date="2017-02" db="EMBL/GenBank/DDBJ databases">
        <authorList>
            <person name="Peterson S.W."/>
        </authorList>
    </citation>
    <scope>NUCLEOTIDE SEQUENCE [LARGE SCALE GENOMIC DNA]</scope>
    <source>
        <strain evidence="2 3">DSM 25262</strain>
    </source>
</reference>
<dbReference type="InterPro" id="IPR014922">
    <property type="entry name" value="YdhG-like"/>
</dbReference>
<sequence length="115" mass="13889">MKAIDAYFLEKEEPVKSYLQALREIILHHDKNITETWKYSMPVYCYNDKMFCYLWVHKKYKQPYIGIVEGKKIDHPQLIIEKRARMKIMLFDPARDIPIKTLKKILKEVIALYPK</sequence>
<dbReference type="Pfam" id="PF08818">
    <property type="entry name" value="DUF1801"/>
    <property type="match status" value="1"/>
</dbReference>
<accession>A0A1T5KFT8</accession>
<evidence type="ECO:0000259" key="1">
    <source>
        <dbReference type="Pfam" id="PF08818"/>
    </source>
</evidence>
<organism evidence="2 3">
    <name type="scientific">Ohtaekwangia koreensis</name>
    <dbReference type="NCBI Taxonomy" id="688867"/>
    <lineage>
        <taxon>Bacteria</taxon>
        <taxon>Pseudomonadati</taxon>
        <taxon>Bacteroidota</taxon>
        <taxon>Cytophagia</taxon>
        <taxon>Cytophagales</taxon>
        <taxon>Fulvivirgaceae</taxon>
        <taxon>Ohtaekwangia</taxon>
    </lineage>
</organism>
<name>A0A1T5KFT8_9BACT</name>
<dbReference type="Gene3D" id="3.90.1150.200">
    <property type="match status" value="1"/>
</dbReference>
<keyword evidence="3" id="KW-1185">Reference proteome</keyword>
<gene>
    <name evidence="2" type="ORF">SAMN05660236_2135</name>
</gene>
<proteinExistence type="predicted"/>
<evidence type="ECO:0000313" key="3">
    <source>
        <dbReference type="Proteomes" id="UP000190961"/>
    </source>
</evidence>
<dbReference type="STRING" id="688867.SAMN05660236_2135"/>
<dbReference type="Proteomes" id="UP000190961">
    <property type="component" value="Unassembled WGS sequence"/>
</dbReference>
<dbReference type="SUPFAM" id="SSF159888">
    <property type="entry name" value="YdhG-like"/>
    <property type="match status" value="1"/>
</dbReference>